<evidence type="ECO:0000259" key="1">
    <source>
        <dbReference type="Pfam" id="PF13391"/>
    </source>
</evidence>
<protein>
    <recommendedName>
        <fullName evidence="1">HNH nuclease domain-containing protein</fullName>
    </recommendedName>
</protein>
<accession>A0A0F4Z033</accession>
<dbReference type="Pfam" id="PF13391">
    <property type="entry name" value="HNH_2"/>
    <property type="match status" value="1"/>
</dbReference>
<reference evidence="2 3" key="1">
    <citation type="submission" date="2015-04" db="EMBL/GenBank/DDBJ databases">
        <authorList>
            <person name="Heijne W.H."/>
            <person name="Fedorova N.D."/>
            <person name="Nierman W.C."/>
            <person name="Vollebregt A.W."/>
            <person name="Zhao Z."/>
            <person name="Wu L."/>
            <person name="Kumar M."/>
            <person name="Stam H."/>
            <person name="van den Berg M.A."/>
            <person name="Pel H.J."/>
        </authorList>
    </citation>
    <scope>NUCLEOTIDE SEQUENCE [LARGE SCALE GENOMIC DNA]</scope>
    <source>
        <strain evidence="2 3">CBS 393.64</strain>
    </source>
</reference>
<dbReference type="OrthoDB" id="2142759at2759"/>
<feature type="domain" description="HNH nuclease" evidence="1">
    <location>
        <begin position="92"/>
        <end position="170"/>
    </location>
</feature>
<dbReference type="InterPro" id="IPR003615">
    <property type="entry name" value="HNH_nuc"/>
</dbReference>
<dbReference type="EMBL" id="LASV01000088">
    <property type="protein sequence ID" value="KKA23705.1"/>
    <property type="molecule type" value="Genomic_DNA"/>
</dbReference>
<organism evidence="2 3">
    <name type="scientific">Rasamsonia emersonii (strain ATCC 16479 / CBS 393.64 / IMI 116815)</name>
    <dbReference type="NCBI Taxonomy" id="1408163"/>
    <lineage>
        <taxon>Eukaryota</taxon>
        <taxon>Fungi</taxon>
        <taxon>Dikarya</taxon>
        <taxon>Ascomycota</taxon>
        <taxon>Pezizomycotina</taxon>
        <taxon>Eurotiomycetes</taxon>
        <taxon>Eurotiomycetidae</taxon>
        <taxon>Eurotiales</taxon>
        <taxon>Trichocomaceae</taxon>
        <taxon>Rasamsonia</taxon>
    </lineage>
</organism>
<dbReference type="STRING" id="1408163.A0A0F4Z033"/>
<proteinExistence type="predicted"/>
<dbReference type="AlphaFoldDB" id="A0A0F4Z033"/>
<sequence>MYFSLWKIIGLSDTESLVGLLHHQATQLRLGIMISTVRVRFPCVISALMLRLIRLGTIRVSDEVWFSRLISHAVSGREDAFRDGVRARDGKCVISGEVNDGATWGVWAGFQAAHVFPLEHENLWIQYNYGRWITKMDDVVGNSKINSVQNGLLMSENLHTRFDQYLFSINPVDGYKVITFMPNRWGIDGRILDPICRNPNNPDHVSDEVLRWHFRQCILANMRGAGEPVFETDFPAGTDMMATLRAEPYGKERFEMELASRLRFMAGAGEVGSQSSRCRSLNVLILKSSRTERTE</sequence>
<dbReference type="RefSeq" id="XP_013330317.1">
    <property type="nucleotide sequence ID" value="XM_013474863.1"/>
</dbReference>
<evidence type="ECO:0000313" key="3">
    <source>
        <dbReference type="Proteomes" id="UP000053958"/>
    </source>
</evidence>
<comment type="caution">
    <text evidence="2">The sequence shown here is derived from an EMBL/GenBank/DDBJ whole genome shotgun (WGS) entry which is preliminary data.</text>
</comment>
<evidence type="ECO:0000313" key="2">
    <source>
        <dbReference type="EMBL" id="KKA23705.1"/>
    </source>
</evidence>
<dbReference type="GeneID" id="25314596"/>
<dbReference type="Proteomes" id="UP000053958">
    <property type="component" value="Unassembled WGS sequence"/>
</dbReference>
<keyword evidence="3" id="KW-1185">Reference proteome</keyword>
<name>A0A0F4Z033_RASE3</name>
<gene>
    <name evidence="2" type="ORF">T310_2245</name>
</gene>